<feature type="domain" description="Polymerase beta nucleotidyltransferase" evidence="1">
    <location>
        <begin position="13"/>
        <end position="96"/>
    </location>
</feature>
<reference evidence="3" key="1">
    <citation type="submission" date="2017-06" db="EMBL/GenBank/DDBJ databases">
        <authorList>
            <person name="Cremers G."/>
        </authorList>
    </citation>
    <scope>NUCLEOTIDE SEQUENCE [LARGE SCALE GENOMIC DNA]</scope>
</reference>
<name>A0A284VTA9_9EURY</name>
<sequence>MKTKSIKIERSIEEIIEILKNFDFIHSVLLFGSRARGKTGRDTDICIIPSRELSLRDRLSIDSAVPSGVDISIYFDLPIHIRKRISEEGKVLYTKDMYHLLTLFKENDSEYSGYKRYREYYNKAIRETMRKRINRRAG</sequence>
<evidence type="ECO:0000259" key="1">
    <source>
        <dbReference type="Pfam" id="PF18765"/>
    </source>
</evidence>
<dbReference type="RefSeq" id="WP_096207076.1">
    <property type="nucleotide sequence ID" value="NZ_FZMP01000226.1"/>
</dbReference>
<proteinExistence type="predicted"/>
<organism evidence="2 3">
    <name type="scientific">Candidatus Methanoperedens nitratireducens</name>
    <dbReference type="NCBI Taxonomy" id="1392998"/>
    <lineage>
        <taxon>Archaea</taxon>
        <taxon>Methanobacteriati</taxon>
        <taxon>Methanobacteriota</taxon>
        <taxon>Stenosarchaea group</taxon>
        <taxon>Methanomicrobia</taxon>
        <taxon>Methanosarcinales</taxon>
        <taxon>ANME-2 cluster</taxon>
        <taxon>Candidatus Methanoperedentaceae</taxon>
        <taxon>Candidatus Methanoperedens</taxon>
    </lineage>
</organism>
<dbReference type="CDD" id="cd05403">
    <property type="entry name" value="NT_KNTase_like"/>
    <property type="match status" value="1"/>
</dbReference>
<evidence type="ECO:0000313" key="2">
    <source>
        <dbReference type="EMBL" id="SNQ62531.1"/>
    </source>
</evidence>
<accession>A0A284VTA9</accession>
<dbReference type="Gene3D" id="3.30.460.10">
    <property type="entry name" value="Beta Polymerase, domain 2"/>
    <property type="match status" value="1"/>
</dbReference>
<gene>
    <name evidence="2" type="ORF">MNV_770001</name>
</gene>
<dbReference type="OrthoDB" id="61846at2157"/>
<dbReference type="EMBL" id="FZMP01000226">
    <property type="protein sequence ID" value="SNQ62531.1"/>
    <property type="molecule type" value="Genomic_DNA"/>
</dbReference>
<protein>
    <recommendedName>
        <fullName evidence="1">Polymerase beta nucleotidyltransferase domain-containing protein</fullName>
    </recommendedName>
</protein>
<dbReference type="SUPFAM" id="SSF81301">
    <property type="entry name" value="Nucleotidyltransferase"/>
    <property type="match status" value="1"/>
</dbReference>
<dbReference type="Pfam" id="PF18765">
    <property type="entry name" value="Polbeta"/>
    <property type="match status" value="1"/>
</dbReference>
<keyword evidence="3" id="KW-1185">Reference proteome</keyword>
<evidence type="ECO:0000313" key="3">
    <source>
        <dbReference type="Proteomes" id="UP000218615"/>
    </source>
</evidence>
<dbReference type="InterPro" id="IPR041633">
    <property type="entry name" value="Polbeta"/>
</dbReference>
<dbReference type="InterPro" id="IPR043519">
    <property type="entry name" value="NT_sf"/>
</dbReference>
<dbReference type="AlphaFoldDB" id="A0A284VTA9"/>
<dbReference type="Proteomes" id="UP000218615">
    <property type="component" value="Unassembled WGS sequence"/>
</dbReference>